<organism evidence="4 5">
    <name type="scientific">Neohortaea acidophila</name>
    <dbReference type="NCBI Taxonomy" id="245834"/>
    <lineage>
        <taxon>Eukaryota</taxon>
        <taxon>Fungi</taxon>
        <taxon>Dikarya</taxon>
        <taxon>Ascomycota</taxon>
        <taxon>Pezizomycotina</taxon>
        <taxon>Dothideomycetes</taxon>
        <taxon>Dothideomycetidae</taxon>
        <taxon>Mycosphaerellales</taxon>
        <taxon>Teratosphaeriaceae</taxon>
        <taxon>Neohortaea</taxon>
    </lineage>
</organism>
<name>A0A6A6Q6I3_9PEZI</name>
<evidence type="ECO:0000256" key="2">
    <source>
        <dbReference type="RuleBase" id="RU361163"/>
    </source>
</evidence>
<dbReference type="GO" id="GO:0000272">
    <property type="term" value="P:polysaccharide catabolic process"/>
    <property type="evidence" value="ECO:0007669"/>
    <property type="project" value="UniProtKB-KW"/>
</dbReference>
<evidence type="ECO:0000313" key="5">
    <source>
        <dbReference type="Proteomes" id="UP000799767"/>
    </source>
</evidence>
<dbReference type="InterPro" id="IPR013320">
    <property type="entry name" value="ConA-like_dom_sf"/>
</dbReference>
<dbReference type="InterPro" id="IPR013319">
    <property type="entry name" value="GH11/12"/>
</dbReference>
<evidence type="ECO:0000256" key="1">
    <source>
        <dbReference type="ARBA" id="ARBA00005519"/>
    </source>
</evidence>
<reference evidence="4" key="1">
    <citation type="journal article" date="2020" name="Stud. Mycol.">
        <title>101 Dothideomycetes genomes: a test case for predicting lifestyles and emergence of pathogens.</title>
        <authorList>
            <person name="Haridas S."/>
            <person name="Albert R."/>
            <person name="Binder M."/>
            <person name="Bloem J."/>
            <person name="Labutti K."/>
            <person name="Salamov A."/>
            <person name="Andreopoulos B."/>
            <person name="Baker S."/>
            <person name="Barry K."/>
            <person name="Bills G."/>
            <person name="Bluhm B."/>
            <person name="Cannon C."/>
            <person name="Castanera R."/>
            <person name="Culley D."/>
            <person name="Daum C."/>
            <person name="Ezra D."/>
            <person name="Gonzalez J."/>
            <person name="Henrissat B."/>
            <person name="Kuo A."/>
            <person name="Liang C."/>
            <person name="Lipzen A."/>
            <person name="Lutzoni F."/>
            <person name="Magnuson J."/>
            <person name="Mondo S."/>
            <person name="Nolan M."/>
            <person name="Ohm R."/>
            <person name="Pangilinan J."/>
            <person name="Park H.-J."/>
            <person name="Ramirez L."/>
            <person name="Alfaro M."/>
            <person name="Sun H."/>
            <person name="Tritt A."/>
            <person name="Yoshinaga Y."/>
            <person name="Zwiers L.-H."/>
            <person name="Turgeon B."/>
            <person name="Goodwin S."/>
            <person name="Spatafora J."/>
            <person name="Crous P."/>
            <person name="Grigoriev I."/>
        </authorList>
    </citation>
    <scope>NUCLEOTIDE SEQUENCE</scope>
    <source>
        <strain evidence="4">CBS 113389</strain>
    </source>
</reference>
<dbReference type="PANTHER" id="PTHR34002">
    <property type="entry name" value="BLR1656 PROTEIN"/>
    <property type="match status" value="1"/>
</dbReference>
<dbReference type="Pfam" id="PF01670">
    <property type="entry name" value="Glyco_hydro_12"/>
    <property type="match status" value="1"/>
</dbReference>
<keyword evidence="4" id="KW-0430">Lectin</keyword>
<keyword evidence="2" id="KW-0326">Glycosidase</keyword>
<dbReference type="EMBL" id="MU001631">
    <property type="protein sequence ID" value="KAF2487007.1"/>
    <property type="molecule type" value="Genomic_DNA"/>
</dbReference>
<dbReference type="GO" id="GO:0008810">
    <property type="term" value="F:cellulase activity"/>
    <property type="evidence" value="ECO:0007669"/>
    <property type="project" value="InterPro"/>
</dbReference>
<keyword evidence="2" id="KW-0378">Hydrolase</keyword>
<dbReference type="Proteomes" id="UP000799767">
    <property type="component" value="Unassembled WGS sequence"/>
</dbReference>
<dbReference type="AlphaFoldDB" id="A0A6A6Q6I3"/>
<keyword evidence="3" id="KW-0732">Signal</keyword>
<sequence>MADMFSLITFLGLLLAPLACSQDIAETLCGQYGVYSAEPYLYNNNAWNEISNSVEGAFHPFYTLWKWTSEPPVVHGFPDIELKTDLLPLQVSSLHALNVSASWSLKPVSLIPGASADPNTQPDADALQANGIQCNVALDMFADANAEASQTPAKQKYEIMVWHARFGAAAVPIGWTSGAVATITIGGSDYSLYTGTNSNGQTVLTWLANETVTDFSFDVAPLMGFLVDQQHLPSDVYLGTIQFGSETFYADNQMNFSVSAFSACHWESP</sequence>
<dbReference type="Gene3D" id="2.60.120.180">
    <property type="match status" value="1"/>
</dbReference>
<dbReference type="PANTHER" id="PTHR34002:SF11">
    <property type="entry name" value="CONCANAVALIN A-LIKE LECTIN_GLUCANASE"/>
    <property type="match status" value="1"/>
</dbReference>
<evidence type="ECO:0000313" key="4">
    <source>
        <dbReference type="EMBL" id="KAF2487007.1"/>
    </source>
</evidence>
<dbReference type="OrthoDB" id="89349at2759"/>
<evidence type="ECO:0000256" key="3">
    <source>
        <dbReference type="SAM" id="SignalP"/>
    </source>
</evidence>
<keyword evidence="2" id="KW-0624">Polysaccharide degradation</keyword>
<feature type="signal peptide" evidence="3">
    <location>
        <begin position="1"/>
        <end position="21"/>
    </location>
</feature>
<feature type="chain" id="PRO_5025361748" evidence="3">
    <location>
        <begin position="22"/>
        <end position="269"/>
    </location>
</feature>
<gene>
    <name evidence="4" type="ORF">BDY17DRAFT_306462</name>
</gene>
<keyword evidence="2" id="KW-0119">Carbohydrate metabolism</keyword>
<dbReference type="InterPro" id="IPR002594">
    <property type="entry name" value="GH12"/>
</dbReference>
<dbReference type="SUPFAM" id="SSF49899">
    <property type="entry name" value="Concanavalin A-like lectins/glucanases"/>
    <property type="match status" value="1"/>
</dbReference>
<proteinExistence type="inferred from homology"/>
<protein>
    <submittedName>
        <fullName evidence="4">Concanavalin A-like lectin/glucanase domain-containing protein</fullName>
    </submittedName>
</protein>
<accession>A0A6A6Q6I3</accession>
<dbReference type="RefSeq" id="XP_033593576.1">
    <property type="nucleotide sequence ID" value="XM_033735028.1"/>
</dbReference>
<keyword evidence="5" id="KW-1185">Reference proteome</keyword>
<dbReference type="GO" id="GO:0030246">
    <property type="term" value="F:carbohydrate binding"/>
    <property type="evidence" value="ECO:0007669"/>
    <property type="project" value="UniProtKB-KW"/>
</dbReference>
<dbReference type="GeneID" id="54476030"/>
<comment type="similarity">
    <text evidence="1 2">Belongs to the glycosyl hydrolase 12 (cellulase H) family.</text>
</comment>